<evidence type="ECO:0000313" key="2">
    <source>
        <dbReference type="EMBL" id="KAK7272185.1"/>
    </source>
</evidence>
<protein>
    <submittedName>
        <fullName evidence="2">Uncharacterized protein</fullName>
    </submittedName>
</protein>
<accession>A0AAN9ICP1</accession>
<feature type="region of interest" description="Disordered" evidence="1">
    <location>
        <begin position="1"/>
        <end position="29"/>
    </location>
</feature>
<keyword evidence="3" id="KW-1185">Reference proteome</keyword>
<sequence>MGAGMGFPDPDQGRGESHFISSSGDQRQEQLGYEITGARMMAFELNPFRPNSNTKVHDEAVHCNASANCKVP</sequence>
<evidence type="ECO:0000313" key="3">
    <source>
        <dbReference type="Proteomes" id="UP001359559"/>
    </source>
</evidence>
<dbReference type="EMBL" id="JAYKXN010000007">
    <property type="protein sequence ID" value="KAK7272185.1"/>
    <property type="molecule type" value="Genomic_DNA"/>
</dbReference>
<name>A0AAN9ICP1_CLITE</name>
<dbReference type="AlphaFoldDB" id="A0AAN9ICP1"/>
<dbReference type="Proteomes" id="UP001359559">
    <property type="component" value="Unassembled WGS sequence"/>
</dbReference>
<reference evidence="2 3" key="1">
    <citation type="submission" date="2024-01" db="EMBL/GenBank/DDBJ databases">
        <title>The genomes of 5 underutilized Papilionoideae crops provide insights into root nodulation and disease resistance.</title>
        <authorList>
            <person name="Yuan L."/>
        </authorList>
    </citation>
    <scope>NUCLEOTIDE SEQUENCE [LARGE SCALE GENOMIC DNA]</scope>
    <source>
        <strain evidence="2">LY-2023</strain>
        <tissue evidence="2">Leaf</tissue>
    </source>
</reference>
<gene>
    <name evidence="2" type="ORF">RJT34_28629</name>
</gene>
<comment type="caution">
    <text evidence="2">The sequence shown here is derived from an EMBL/GenBank/DDBJ whole genome shotgun (WGS) entry which is preliminary data.</text>
</comment>
<proteinExistence type="predicted"/>
<organism evidence="2 3">
    <name type="scientific">Clitoria ternatea</name>
    <name type="common">Butterfly pea</name>
    <dbReference type="NCBI Taxonomy" id="43366"/>
    <lineage>
        <taxon>Eukaryota</taxon>
        <taxon>Viridiplantae</taxon>
        <taxon>Streptophyta</taxon>
        <taxon>Embryophyta</taxon>
        <taxon>Tracheophyta</taxon>
        <taxon>Spermatophyta</taxon>
        <taxon>Magnoliopsida</taxon>
        <taxon>eudicotyledons</taxon>
        <taxon>Gunneridae</taxon>
        <taxon>Pentapetalae</taxon>
        <taxon>rosids</taxon>
        <taxon>fabids</taxon>
        <taxon>Fabales</taxon>
        <taxon>Fabaceae</taxon>
        <taxon>Papilionoideae</taxon>
        <taxon>50 kb inversion clade</taxon>
        <taxon>NPAAA clade</taxon>
        <taxon>indigoferoid/millettioid clade</taxon>
        <taxon>Phaseoleae</taxon>
        <taxon>Clitoria</taxon>
    </lineage>
</organism>
<evidence type="ECO:0000256" key="1">
    <source>
        <dbReference type="SAM" id="MobiDB-lite"/>
    </source>
</evidence>